<dbReference type="GO" id="GO:0005576">
    <property type="term" value="C:extracellular region"/>
    <property type="evidence" value="ECO:0007669"/>
    <property type="project" value="UniProtKB-SubCell"/>
</dbReference>
<dbReference type="Proteomes" id="UP000295658">
    <property type="component" value="Unassembled WGS sequence"/>
</dbReference>
<sequence length="319" mass="37113">MIKMRGVCLIIVPFFLFLFWRIEHVPVYAEQINDHSLHRLFRPLAYETISGLDNSAFVPVLMYHHFSKNVKASTVVHPYRFYEQMKALKENGYETITERDLIGFMKGKKRLPKKPVLITIDDGYYSNYQYAFPILASLKMKATIYLVVGDILDKRKNDHPLPRLTWAEVKAMYRSGFIDFQSHTFAMHRKGVTKKGLIAAPIWMNGKMETKEQYERRVLNDLLRSKAVIEQKLGNKVISFCYPFGSFSKHSEQLVKKAGFQLSLTTKPGANAIGDGPFLLKRINVDNTDTGDKLIRKIEKYKRLERMRHSIFYSFRKGV</sequence>
<dbReference type="InterPro" id="IPR011330">
    <property type="entry name" value="Glyco_hydro/deAcase_b/a-brl"/>
</dbReference>
<protein>
    <submittedName>
        <fullName evidence="4">Polysaccharide deacetylase</fullName>
    </submittedName>
</protein>
<evidence type="ECO:0000313" key="5">
    <source>
        <dbReference type="Proteomes" id="UP000295658"/>
    </source>
</evidence>
<evidence type="ECO:0000259" key="3">
    <source>
        <dbReference type="PROSITE" id="PS51677"/>
    </source>
</evidence>
<comment type="subcellular location">
    <subcellularLocation>
        <location evidence="1">Secreted</location>
    </subcellularLocation>
</comment>
<evidence type="ECO:0000256" key="2">
    <source>
        <dbReference type="ARBA" id="ARBA00022729"/>
    </source>
</evidence>
<organism evidence="4 5">
    <name type="scientific">Thermolongibacillus altinsuensis</name>
    <dbReference type="NCBI Taxonomy" id="575256"/>
    <lineage>
        <taxon>Bacteria</taxon>
        <taxon>Bacillati</taxon>
        <taxon>Bacillota</taxon>
        <taxon>Bacilli</taxon>
        <taxon>Bacillales</taxon>
        <taxon>Anoxybacillaceae</taxon>
        <taxon>Thermolongibacillus</taxon>
    </lineage>
</organism>
<evidence type="ECO:0000256" key="1">
    <source>
        <dbReference type="ARBA" id="ARBA00004613"/>
    </source>
</evidence>
<dbReference type="InterPro" id="IPR051398">
    <property type="entry name" value="Polysacch_Deacetylase"/>
</dbReference>
<dbReference type="AlphaFoldDB" id="A0A4R1QRX1"/>
<dbReference type="PANTHER" id="PTHR34216">
    <property type="match status" value="1"/>
</dbReference>
<feature type="domain" description="NodB homology" evidence="3">
    <location>
        <begin position="114"/>
        <end position="319"/>
    </location>
</feature>
<evidence type="ECO:0000313" key="4">
    <source>
        <dbReference type="EMBL" id="TCL52800.1"/>
    </source>
</evidence>
<dbReference type="RefSeq" id="WP_165871707.1">
    <property type="nucleotide sequence ID" value="NZ_SLUL01000002.1"/>
</dbReference>
<dbReference type="Gene3D" id="3.20.20.370">
    <property type="entry name" value="Glycoside hydrolase/deacetylase"/>
    <property type="match status" value="1"/>
</dbReference>
<proteinExistence type="predicted"/>
<dbReference type="Pfam" id="PF01522">
    <property type="entry name" value="Polysacc_deac_1"/>
    <property type="match status" value="1"/>
</dbReference>
<dbReference type="GO" id="GO:0016810">
    <property type="term" value="F:hydrolase activity, acting on carbon-nitrogen (but not peptide) bonds"/>
    <property type="evidence" value="ECO:0007669"/>
    <property type="project" value="InterPro"/>
</dbReference>
<gene>
    <name evidence="4" type="ORF">EDD69_102206</name>
</gene>
<keyword evidence="2" id="KW-0732">Signal</keyword>
<comment type="caution">
    <text evidence="4">The sequence shown here is derived from an EMBL/GenBank/DDBJ whole genome shotgun (WGS) entry which is preliminary data.</text>
</comment>
<dbReference type="PROSITE" id="PS51677">
    <property type="entry name" value="NODB"/>
    <property type="match status" value="1"/>
</dbReference>
<dbReference type="GO" id="GO:0005975">
    <property type="term" value="P:carbohydrate metabolic process"/>
    <property type="evidence" value="ECO:0007669"/>
    <property type="project" value="InterPro"/>
</dbReference>
<dbReference type="EMBL" id="SLUL01000002">
    <property type="protein sequence ID" value="TCL52800.1"/>
    <property type="molecule type" value="Genomic_DNA"/>
</dbReference>
<dbReference type="PANTHER" id="PTHR34216:SF3">
    <property type="entry name" value="POLY-BETA-1,6-N-ACETYL-D-GLUCOSAMINE N-DEACETYLASE"/>
    <property type="match status" value="1"/>
</dbReference>
<accession>A0A4R1QRX1</accession>
<keyword evidence="5" id="KW-1185">Reference proteome</keyword>
<dbReference type="CDD" id="cd10969">
    <property type="entry name" value="CE4_Ecf1_like_5s"/>
    <property type="match status" value="1"/>
</dbReference>
<dbReference type="InterPro" id="IPR002509">
    <property type="entry name" value="NODB_dom"/>
</dbReference>
<reference evidence="4 5" key="1">
    <citation type="submission" date="2019-03" db="EMBL/GenBank/DDBJ databases">
        <title>Genomic Encyclopedia of Type Strains, Phase IV (KMG-IV): sequencing the most valuable type-strain genomes for metagenomic binning, comparative biology and taxonomic classification.</title>
        <authorList>
            <person name="Goeker M."/>
        </authorList>
    </citation>
    <scope>NUCLEOTIDE SEQUENCE [LARGE SCALE GENOMIC DNA]</scope>
    <source>
        <strain evidence="4 5">DSM 24979</strain>
    </source>
</reference>
<dbReference type="SUPFAM" id="SSF88713">
    <property type="entry name" value="Glycoside hydrolase/deacetylase"/>
    <property type="match status" value="1"/>
</dbReference>
<name>A0A4R1QRX1_9BACL</name>